<evidence type="ECO:0000313" key="3">
    <source>
        <dbReference type="Proteomes" id="UP000005358"/>
    </source>
</evidence>
<gene>
    <name evidence="2" type="ORF">HA1_08582</name>
</gene>
<dbReference type="AlphaFoldDB" id="A0AAV3FC72"/>
<dbReference type="Proteomes" id="UP000005358">
    <property type="component" value="Chromosome"/>
</dbReference>
<reference evidence="2 3" key="1">
    <citation type="journal article" date="2012" name="PLoS ONE">
        <title>Genome Sequencing and Analysis of a Type A Clostridium perfringens Isolate from a Case of Bovine Clostridial Abomasitis.</title>
        <authorList>
            <person name="Nowell V.J."/>
            <person name="Kropinski A.M."/>
            <person name="Songer J.G."/>
            <person name="Macinnes J.I."/>
            <person name="Parreira V.R."/>
            <person name="Prescott J.F."/>
        </authorList>
    </citation>
    <scope>NUCLEOTIDE SEQUENCE [LARGE SCALE GENOMIC DNA]</scope>
    <source>
        <strain evidence="2 3">F262</strain>
    </source>
</reference>
<proteinExistence type="predicted"/>
<sequence>MNNLMIFENKELGMDVRAIKNKDGSISINAEDTARGFGFTQIKNKKEYVRWETLNTYCKEFGFSQQVGKDDFIPESLFYLLGMKANNDVARKFQTWLAIDVIPAVRKTGQYKTQNKELLSSIDMFELQVKALREVEEKVNEVDKKFDDLPLFEIDSKDLKKKVNRVVVSLLGGKKSNAYKPLSKKVFSDLYGQIHREFGVNTCAAIKRRDLDLAKEIVDNYTLPRALKEEIELANSQLAFA</sequence>
<evidence type="ECO:0000259" key="1">
    <source>
        <dbReference type="PROSITE" id="PS51750"/>
    </source>
</evidence>
<evidence type="ECO:0000313" key="2">
    <source>
        <dbReference type="EMBL" id="EIA17040.1"/>
    </source>
</evidence>
<dbReference type="SMART" id="SM01040">
    <property type="entry name" value="Bro-N"/>
    <property type="match status" value="1"/>
</dbReference>
<protein>
    <submittedName>
        <fullName evidence="2">BRO domain-containing protein</fullName>
    </submittedName>
</protein>
<feature type="domain" description="Bro-N" evidence="1">
    <location>
        <begin position="1"/>
        <end position="109"/>
    </location>
</feature>
<dbReference type="InterPro" id="IPR018878">
    <property type="entry name" value="ORF6C_dom"/>
</dbReference>
<name>A0AAV3FC72_CLOPF</name>
<dbReference type="RefSeq" id="WP_003481487.1">
    <property type="nucleotide sequence ID" value="NZ_CM001477.1"/>
</dbReference>
<dbReference type="InterPro" id="IPR003497">
    <property type="entry name" value="BRO_N_domain"/>
</dbReference>
<accession>A0AAV3FC72</accession>
<dbReference type="PROSITE" id="PS51750">
    <property type="entry name" value="BRO_N"/>
    <property type="match status" value="1"/>
</dbReference>
<comment type="caution">
    <text evidence="2">The sequence shown here is derived from an EMBL/GenBank/DDBJ whole genome shotgun (WGS) entry which is preliminary data.</text>
</comment>
<dbReference type="Pfam" id="PF10552">
    <property type="entry name" value="ORF6C"/>
    <property type="match status" value="1"/>
</dbReference>
<dbReference type="EMBL" id="AFES01000023">
    <property type="protein sequence ID" value="EIA17040.1"/>
    <property type="molecule type" value="Genomic_DNA"/>
</dbReference>
<organism evidence="2 3">
    <name type="scientific">Clostridium perfringens F262</name>
    <dbReference type="NCBI Taxonomy" id="883064"/>
    <lineage>
        <taxon>Bacteria</taxon>
        <taxon>Bacillati</taxon>
        <taxon>Bacillota</taxon>
        <taxon>Clostridia</taxon>
        <taxon>Eubacteriales</taxon>
        <taxon>Clostridiaceae</taxon>
        <taxon>Clostridium</taxon>
    </lineage>
</organism>
<dbReference type="Pfam" id="PF02498">
    <property type="entry name" value="Bro-N"/>
    <property type="match status" value="1"/>
</dbReference>